<evidence type="ECO:0000259" key="1">
    <source>
        <dbReference type="Pfam" id="PF13575"/>
    </source>
</evidence>
<dbReference type="InterPro" id="IPR025410">
    <property type="entry name" value="Lant_dehyd"/>
</dbReference>
<proteinExistence type="predicted"/>
<feature type="domain" description="Lantibiotic biosynthesis protein dehydration" evidence="1">
    <location>
        <begin position="133"/>
        <end position="569"/>
    </location>
</feature>
<keyword evidence="3" id="KW-1185">Reference proteome</keyword>
<accession>A0ABU3Y8K6</accession>
<evidence type="ECO:0000313" key="2">
    <source>
        <dbReference type="EMBL" id="MDV3457681.1"/>
    </source>
</evidence>
<protein>
    <submittedName>
        <fullName evidence="2">DUF4135 domain-containing protein</fullName>
    </submittedName>
</protein>
<sequence length="675" mass="73963">MDFAQLSAHLTTLGVVLEPDAARRAALYVDYLDAAHLYFNTTLNAVAPGGLGAASYAFCQPALTSSNLLQELAEILDFYACPALDIRMTAAFQVPPGNGYTYAQYFDNEIFDAVPLNFTNNINAFRAAIPASATAIQQLAQNFMANVKQACDRIYSDRLALQNFYIDLDPQLTIDTLARIKSTGSDFHKGGKQVLILTFNITSPARSATPSKLKTIYKPSDLEADCLIVGDSTVINRVLHPTVFMASSLVEIYNARLATIKAGNPNFTGLPLKTYRLLPRNYLSAVPVANPMPIRDCYGYIEYLDNDISGTSSSVFGYYPWASSDYLLFNSENQAEIIRDFYRREGAFSALAGTFSLMDMHVENMRVMRRDPYPIDLEICLTTPVNDVTQTLLLGGFGGINGITVEGQDSLWRVANGNVAGGAYMEREYPTFYYQNRLWRVQTGGQQRTVPVDQPNLIEGFNDGMAVLSAAQAANDFNGWFARLANVTVRCLPYPTSTFKNLLIRALITGLDPALTLQQGIDVVLERFIRDEYNNYAQGANTELPRFLSLALTEAGVDYLTLDIPVFYHRIGTTDIMNSRGATMAIPQQVSVAGPGTPPMPATRMVPVQGVPNAVLNRATYYAAAPTPVIQASQVTILGAPMTSAPRATLLRNSINAFFIGANSNATVQRIVPRV</sequence>
<comment type="caution">
    <text evidence="2">The sequence shown here is derived from an EMBL/GenBank/DDBJ whole genome shotgun (WGS) entry which is preliminary data.</text>
</comment>
<gene>
    <name evidence="2" type="ORF">RZN05_11850</name>
</gene>
<reference evidence="2 3" key="1">
    <citation type="submission" date="2023-10" db="EMBL/GenBank/DDBJ databases">
        <title>Sphingomonas sp. HF-S4 16S ribosomal RNA gene Genome sequencing and assembly.</title>
        <authorList>
            <person name="Lee H."/>
        </authorList>
    </citation>
    <scope>NUCLEOTIDE SEQUENCE [LARGE SCALE GENOMIC DNA]</scope>
    <source>
        <strain evidence="2 3">HF-S4</strain>
    </source>
</reference>
<organism evidence="2 3">
    <name type="scientific">Sphingomonas agrestis</name>
    <dbReference type="NCBI Taxonomy" id="3080540"/>
    <lineage>
        <taxon>Bacteria</taxon>
        <taxon>Pseudomonadati</taxon>
        <taxon>Pseudomonadota</taxon>
        <taxon>Alphaproteobacteria</taxon>
        <taxon>Sphingomonadales</taxon>
        <taxon>Sphingomonadaceae</taxon>
        <taxon>Sphingomonas</taxon>
    </lineage>
</organism>
<dbReference type="EMBL" id="JAWJEJ010000001">
    <property type="protein sequence ID" value="MDV3457681.1"/>
    <property type="molecule type" value="Genomic_DNA"/>
</dbReference>
<dbReference type="Proteomes" id="UP001273531">
    <property type="component" value="Unassembled WGS sequence"/>
</dbReference>
<dbReference type="RefSeq" id="WP_317226813.1">
    <property type="nucleotide sequence ID" value="NZ_JAWJEJ010000001.1"/>
</dbReference>
<evidence type="ECO:0000313" key="3">
    <source>
        <dbReference type="Proteomes" id="UP001273531"/>
    </source>
</evidence>
<dbReference type="Pfam" id="PF13575">
    <property type="entry name" value="DUF4135"/>
    <property type="match status" value="1"/>
</dbReference>
<name>A0ABU3Y8K6_9SPHN</name>